<accession>A0A3M2LUZ2</accession>
<reference evidence="1 2" key="1">
    <citation type="submission" date="2018-10" db="EMBL/GenBank/DDBJ databases">
        <title>Isolation from soil.</title>
        <authorList>
            <person name="Hu J."/>
        </authorList>
    </citation>
    <scope>NUCLEOTIDE SEQUENCE [LARGE SCALE GENOMIC DNA]</scope>
    <source>
        <strain evidence="1 2">NEAU-Ht49</strain>
    </source>
</reference>
<evidence type="ECO:0000313" key="2">
    <source>
        <dbReference type="Proteomes" id="UP000282674"/>
    </source>
</evidence>
<sequence>MSTAPGTTLTPENYPLTVKGQVARTYGVPAFVDEGWMVPRFAALLVDVTIATLHSWATEGLVSFRQEHPQGPIRFLRRELLVVVGMRGGDGGPLSSDRIRRQLIRQEST</sequence>
<dbReference type="RefSeq" id="WP_122196675.1">
    <property type="nucleotide sequence ID" value="NZ_JBHSKC010000018.1"/>
</dbReference>
<dbReference type="Proteomes" id="UP000282674">
    <property type="component" value="Unassembled WGS sequence"/>
</dbReference>
<name>A0A3M2LUZ2_9ACTN</name>
<evidence type="ECO:0000313" key="1">
    <source>
        <dbReference type="EMBL" id="RMI41177.1"/>
    </source>
</evidence>
<dbReference type="EMBL" id="RFFG01000045">
    <property type="protein sequence ID" value="RMI41177.1"/>
    <property type="molecule type" value="Genomic_DNA"/>
</dbReference>
<proteinExistence type="predicted"/>
<keyword evidence="2" id="KW-1185">Reference proteome</keyword>
<dbReference type="OrthoDB" id="9959480at2"/>
<dbReference type="AlphaFoldDB" id="A0A3M2LUZ2"/>
<comment type="caution">
    <text evidence="1">The sequence shown here is derived from an EMBL/GenBank/DDBJ whole genome shotgun (WGS) entry which is preliminary data.</text>
</comment>
<protein>
    <submittedName>
        <fullName evidence="1">Uncharacterized protein</fullName>
    </submittedName>
</protein>
<organism evidence="1 2">
    <name type="scientific">Actinomadura harenae</name>
    <dbReference type="NCBI Taxonomy" id="2483351"/>
    <lineage>
        <taxon>Bacteria</taxon>
        <taxon>Bacillati</taxon>
        <taxon>Actinomycetota</taxon>
        <taxon>Actinomycetes</taxon>
        <taxon>Streptosporangiales</taxon>
        <taxon>Thermomonosporaceae</taxon>
        <taxon>Actinomadura</taxon>
    </lineage>
</organism>
<gene>
    <name evidence="1" type="ORF">EBO15_23920</name>
</gene>